<dbReference type="InterPro" id="IPR053160">
    <property type="entry name" value="MFS_DHA3_Transporter"/>
</dbReference>
<feature type="transmembrane region" description="Helical" evidence="1">
    <location>
        <begin position="7"/>
        <end position="30"/>
    </location>
</feature>
<feature type="transmembrane region" description="Helical" evidence="1">
    <location>
        <begin position="90"/>
        <end position="110"/>
    </location>
</feature>
<feature type="transmembrane region" description="Helical" evidence="1">
    <location>
        <begin position="367"/>
        <end position="386"/>
    </location>
</feature>
<proteinExistence type="predicted"/>
<dbReference type="GO" id="GO:0022857">
    <property type="term" value="F:transmembrane transporter activity"/>
    <property type="evidence" value="ECO:0007669"/>
    <property type="project" value="InterPro"/>
</dbReference>
<dbReference type="SUPFAM" id="SSF103473">
    <property type="entry name" value="MFS general substrate transporter"/>
    <property type="match status" value="1"/>
</dbReference>
<dbReference type="PANTHER" id="PTHR23530">
    <property type="entry name" value="TRANSPORT PROTEIN-RELATED"/>
    <property type="match status" value="1"/>
</dbReference>
<sequence>MRPATAYALFHGLLGLACGFSATIYSPFLMSLGLDIGQIALINVAFFGVITLMELPTGLWADGKSRLWSVRVGALLLALSFTLYATSTGFWTAALWEGLGGVGIAFLSGAKQAWLTDALKRRGEEKTLRRAFGTAAAMDMSGMLVGGVMSAWLASRLGFKACWLAGGMTFGFAFLVSLVTLRNEGEPEHRVTERQAMRDGMAAMRTNRHLLWAAAASIIAGLVLPYNYGWSPFFQERIGTAGLGWIWAPTYATLAFAGLVVRRFRGGAAVEKIGLPVALIVAGLGLAISGLLPGIILPLACAMFHEFGRGIFTPLIDAFTQAHVESHYRATYGSLQSLVSRAGYVVILGGLWVLTRSTGANAAAVPAVWLVSGSLLVAAALTLWLFRPNR</sequence>
<accession>A0A1F7U7R3</accession>
<dbReference type="PROSITE" id="PS51257">
    <property type="entry name" value="PROKAR_LIPOPROTEIN"/>
    <property type="match status" value="1"/>
</dbReference>
<dbReference type="EMBL" id="MGEA01000030">
    <property type="protein sequence ID" value="OGL74295.1"/>
    <property type="molecule type" value="Genomic_DNA"/>
</dbReference>
<dbReference type="AlphaFoldDB" id="A0A1F7U7R3"/>
<keyword evidence="1" id="KW-0472">Membrane</keyword>
<feature type="transmembrane region" description="Helical" evidence="1">
    <location>
        <begin position="36"/>
        <end position="55"/>
    </location>
</feature>
<evidence type="ECO:0000313" key="2">
    <source>
        <dbReference type="EMBL" id="OGL74295.1"/>
    </source>
</evidence>
<organism evidence="2 3">
    <name type="scientific">Candidatus Uhrbacteria bacterium RIFCSPHIGHO2_02_FULL_60_10</name>
    <dbReference type="NCBI Taxonomy" id="1802392"/>
    <lineage>
        <taxon>Bacteria</taxon>
        <taxon>Candidatus Uhriibacteriota</taxon>
    </lineage>
</organism>
<feature type="transmembrane region" description="Helical" evidence="1">
    <location>
        <begin position="67"/>
        <end position="84"/>
    </location>
</feature>
<dbReference type="Gene3D" id="1.20.1250.20">
    <property type="entry name" value="MFS general substrate transporter like domains"/>
    <property type="match status" value="1"/>
</dbReference>
<comment type="caution">
    <text evidence="2">The sequence shown here is derived from an EMBL/GenBank/DDBJ whole genome shotgun (WGS) entry which is preliminary data.</text>
</comment>
<feature type="transmembrane region" description="Helical" evidence="1">
    <location>
        <begin position="242"/>
        <end position="261"/>
    </location>
</feature>
<feature type="transmembrane region" description="Helical" evidence="1">
    <location>
        <begin position="338"/>
        <end position="355"/>
    </location>
</feature>
<feature type="transmembrane region" description="Helical" evidence="1">
    <location>
        <begin position="131"/>
        <end position="155"/>
    </location>
</feature>
<name>A0A1F7U7R3_9BACT</name>
<dbReference type="Pfam" id="PF07690">
    <property type="entry name" value="MFS_1"/>
    <property type="match status" value="1"/>
</dbReference>
<feature type="transmembrane region" description="Helical" evidence="1">
    <location>
        <begin position="210"/>
        <end position="230"/>
    </location>
</feature>
<reference evidence="2 3" key="1">
    <citation type="journal article" date="2016" name="Nat. Commun.">
        <title>Thousands of microbial genomes shed light on interconnected biogeochemical processes in an aquifer system.</title>
        <authorList>
            <person name="Anantharaman K."/>
            <person name="Brown C.T."/>
            <person name="Hug L.A."/>
            <person name="Sharon I."/>
            <person name="Castelle C.J."/>
            <person name="Probst A.J."/>
            <person name="Thomas B.C."/>
            <person name="Singh A."/>
            <person name="Wilkins M.J."/>
            <person name="Karaoz U."/>
            <person name="Brodie E.L."/>
            <person name="Williams K.H."/>
            <person name="Hubbard S.S."/>
            <person name="Banfield J.F."/>
        </authorList>
    </citation>
    <scope>NUCLEOTIDE SEQUENCE [LARGE SCALE GENOMIC DNA]</scope>
</reference>
<dbReference type="InterPro" id="IPR011701">
    <property type="entry name" value="MFS"/>
</dbReference>
<keyword evidence="1" id="KW-1133">Transmembrane helix</keyword>
<evidence type="ECO:0000256" key="1">
    <source>
        <dbReference type="SAM" id="Phobius"/>
    </source>
</evidence>
<protein>
    <recommendedName>
        <fullName evidence="4">Major facilitator superfamily (MFS) profile domain-containing protein</fullName>
    </recommendedName>
</protein>
<keyword evidence="1" id="KW-0812">Transmembrane</keyword>
<feature type="transmembrane region" description="Helical" evidence="1">
    <location>
        <begin position="273"/>
        <end position="296"/>
    </location>
</feature>
<dbReference type="InterPro" id="IPR036259">
    <property type="entry name" value="MFS_trans_sf"/>
</dbReference>
<evidence type="ECO:0000313" key="3">
    <source>
        <dbReference type="Proteomes" id="UP000177088"/>
    </source>
</evidence>
<gene>
    <name evidence="2" type="ORF">A3C96_03170</name>
</gene>
<dbReference type="PANTHER" id="PTHR23530:SF1">
    <property type="entry name" value="PERMEASE, MAJOR FACILITATOR SUPERFAMILY-RELATED"/>
    <property type="match status" value="1"/>
</dbReference>
<evidence type="ECO:0008006" key="4">
    <source>
        <dbReference type="Google" id="ProtNLM"/>
    </source>
</evidence>
<feature type="transmembrane region" description="Helical" evidence="1">
    <location>
        <begin position="161"/>
        <end position="181"/>
    </location>
</feature>
<dbReference type="Proteomes" id="UP000177088">
    <property type="component" value="Unassembled WGS sequence"/>
</dbReference>